<evidence type="ECO:0000256" key="3">
    <source>
        <dbReference type="ARBA" id="ARBA00022989"/>
    </source>
</evidence>
<accession>A0ABV4BGD0</accession>
<feature type="transmembrane region" description="Helical" evidence="5">
    <location>
        <begin position="69"/>
        <end position="89"/>
    </location>
</feature>
<keyword evidence="2 5" id="KW-0812">Transmembrane</keyword>
<keyword evidence="1" id="KW-1003">Cell membrane</keyword>
<dbReference type="SUPFAM" id="SSF81343">
    <property type="entry name" value="Fumarate reductase respiratory complex transmembrane subunits"/>
    <property type="match status" value="1"/>
</dbReference>
<comment type="caution">
    <text evidence="6">The sequence shown here is derived from an EMBL/GenBank/DDBJ whole genome shotgun (WGS) entry which is preliminary data.</text>
</comment>
<evidence type="ECO:0000256" key="2">
    <source>
        <dbReference type="ARBA" id="ARBA00022692"/>
    </source>
</evidence>
<evidence type="ECO:0000256" key="5">
    <source>
        <dbReference type="SAM" id="Phobius"/>
    </source>
</evidence>
<evidence type="ECO:0000256" key="4">
    <source>
        <dbReference type="ARBA" id="ARBA00023136"/>
    </source>
</evidence>
<dbReference type="RefSeq" id="WP_369667960.1">
    <property type="nucleotide sequence ID" value="NZ_JBDKXB010000024.1"/>
</dbReference>
<feature type="transmembrane region" description="Helical" evidence="5">
    <location>
        <begin position="30"/>
        <end position="49"/>
    </location>
</feature>
<dbReference type="Proteomes" id="UP001564408">
    <property type="component" value="Unassembled WGS sequence"/>
</dbReference>
<keyword evidence="7" id="KW-1185">Reference proteome</keyword>
<protein>
    <recommendedName>
        <fullName evidence="8">Fumarate reductase subunit C</fullName>
    </recommendedName>
</protein>
<dbReference type="Pfam" id="PF02300">
    <property type="entry name" value="Fumarate_red_C"/>
    <property type="match status" value="1"/>
</dbReference>
<dbReference type="PIRSF" id="PIRSF000180">
    <property type="entry name" value="FrdC"/>
    <property type="match status" value="1"/>
</dbReference>
<name>A0ABV4BGD0_9GAMM</name>
<evidence type="ECO:0000256" key="1">
    <source>
        <dbReference type="ARBA" id="ARBA00022475"/>
    </source>
</evidence>
<proteinExistence type="predicted"/>
<sequence length="131" mass="14918">MSARRPYIRPMPRTWWLRNRVFRRYMLREATALFIGGYGLVLLWGLSALRRGEGAWLAYLDALSHPLALAFHTLALAMALYHTATWFALTPKLMPSRIGNRPIPARWVKAAHYGLFALCSLVILLLAAGWP</sequence>
<keyword evidence="3 5" id="KW-1133">Transmembrane helix</keyword>
<evidence type="ECO:0000313" key="7">
    <source>
        <dbReference type="Proteomes" id="UP001564408"/>
    </source>
</evidence>
<gene>
    <name evidence="6" type="ORF">ABC977_14295</name>
</gene>
<dbReference type="InterPro" id="IPR003510">
    <property type="entry name" value="Fumarate_red_C"/>
</dbReference>
<evidence type="ECO:0000313" key="6">
    <source>
        <dbReference type="EMBL" id="MEY6433574.1"/>
    </source>
</evidence>
<reference evidence="6 7" key="1">
    <citation type="submission" date="2024-05" db="EMBL/GenBank/DDBJ databases">
        <title>Genome Sequence and Characterization of the New Strain Purple Sulfur Bacterium of Genus Thioalkalicoccus.</title>
        <authorList>
            <person name="Bryantseva I.A."/>
            <person name="Kyndt J.A."/>
            <person name="Imhoff J.F."/>
        </authorList>
    </citation>
    <scope>NUCLEOTIDE SEQUENCE [LARGE SCALE GENOMIC DNA]</scope>
    <source>
        <strain evidence="6 7">Um2</strain>
    </source>
</reference>
<keyword evidence="4 5" id="KW-0472">Membrane</keyword>
<dbReference type="Gene3D" id="1.20.1300.10">
    <property type="entry name" value="Fumarate reductase/succinate dehydrogenase, transmembrane subunit"/>
    <property type="match status" value="1"/>
</dbReference>
<evidence type="ECO:0008006" key="8">
    <source>
        <dbReference type="Google" id="ProtNLM"/>
    </source>
</evidence>
<dbReference type="EMBL" id="JBDKXB010000024">
    <property type="protein sequence ID" value="MEY6433574.1"/>
    <property type="molecule type" value="Genomic_DNA"/>
</dbReference>
<organism evidence="6 7">
    <name type="scientific">Thioalkalicoccus limnaeus</name>
    <dbReference type="NCBI Taxonomy" id="120681"/>
    <lineage>
        <taxon>Bacteria</taxon>
        <taxon>Pseudomonadati</taxon>
        <taxon>Pseudomonadota</taxon>
        <taxon>Gammaproteobacteria</taxon>
        <taxon>Chromatiales</taxon>
        <taxon>Chromatiaceae</taxon>
        <taxon>Thioalkalicoccus</taxon>
    </lineage>
</organism>
<dbReference type="InterPro" id="IPR034804">
    <property type="entry name" value="SQR/QFR_C/D"/>
</dbReference>
<feature type="transmembrane region" description="Helical" evidence="5">
    <location>
        <begin position="110"/>
        <end position="130"/>
    </location>
</feature>